<dbReference type="Proteomes" id="UP000041254">
    <property type="component" value="Unassembled WGS sequence"/>
</dbReference>
<dbReference type="EMBL" id="CDMY01000344">
    <property type="protein sequence ID" value="CEM03550.1"/>
    <property type="molecule type" value="Genomic_DNA"/>
</dbReference>
<feature type="compositionally biased region" description="Basic residues" evidence="1">
    <location>
        <begin position="1"/>
        <end position="10"/>
    </location>
</feature>
<keyword evidence="3" id="KW-1185">Reference proteome</keyword>
<feature type="region of interest" description="Disordered" evidence="1">
    <location>
        <begin position="811"/>
        <end position="860"/>
    </location>
</feature>
<name>A0A0G4EYL6_VITBC</name>
<dbReference type="InParanoid" id="A0A0G4EYL6"/>
<feature type="compositionally biased region" description="Low complexity" evidence="1">
    <location>
        <begin position="11"/>
        <end position="26"/>
    </location>
</feature>
<dbReference type="AlphaFoldDB" id="A0A0G4EYL6"/>
<organism evidence="2 3">
    <name type="scientific">Vitrella brassicaformis (strain CCMP3155)</name>
    <dbReference type="NCBI Taxonomy" id="1169540"/>
    <lineage>
        <taxon>Eukaryota</taxon>
        <taxon>Sar</taxon>
        <taxon>Alveolata</taxon>
        <taxon>Colpodellida</taxon>
        <taxon>Vitrellaceae</taxon>
        <taxon>Vitrella</taxon>
    </lineage>
</organism>
<evidence type="ECO:0000313" key="2">
    <source>
        <dbReference type="EMBL" id="CEM03550.1"/>
    </source>
</evidence>
<proteinExistence type="predicted"/>
<feature type="compositionally biased region" description="Low complexity" evidence="1">
    <location>
        <begin position="89"/>
        <end position="98"/>
    </location>
</feature>
<dbReference type="PhylomeDB" id="A0A0G4EYL6"/>
<dbReference type="VEuPathDB" id="CryptoDB:Vbra_13938"/>
<evidence type="ECO:0000256" key="1">
    <source>
        <dbReference type="SAM" id="MobiDB-lite"/>
    </source>
</evidence>
<reference evidence="2 3" key="1">
    <citation type="submission" date="2014-11" db="EMBL/GenBank/DDBJ databases">
        <authorList>
            <person name="Zhu J."/>
            <person name="Qi W."/>
            <person name="Song R."/>
        </authorList>
    </citation>
    <scope>NUCLEOTIDE SEQUENCE [LARGE SCALE GENOMIC DNA]</scope>
</reference>
<feature type="region of interest" description="Disordered" evidence="1">
    <location>
        <begin position="1"/>
        <end position="137"/>
    </location>
</feature>
<feature type="compositionally biased region" description="Acidic residues" evidence="1">
    <location>
        <begin position="119"/>
        <end position="128"/>
    </location>
</feature>
<protein>
    <submittedName>
        <fullName evidence="2">Uncharacterized protein</fullName>
    </submittedName>
</protein>
<gene>
    <name evidence="2" type="ORF">Vbra_13938</name>
</gene>
<evidence type="ECO:0000313" key="3">
    <source>
        <dbReference type="Proteomes" id="UP000041254"/>
    </source>
</evidence>
<feature type="compositionally biased region" description="Low complexity" evidence="1">
    <location>
        <begin position="54"/>
        <end position="63"/>
    </location>
</feature>
<sequence>MDSQRPKRKAALAAAAASRAASAPAPHCRKRHHDADDDGQMEEEGEDEDEAMDESSSSSSESGSDWEDIARGNKGVAARKKQRLDADGRAAGVAAGRKGAAKERGRGRGKAKAKAPATEEGDHEEGDGPDGGGVADTDMEDAAAVVVRGPEDVLAAFHSVSEALKEQLVLVEEAKAKAEEVFSAMDALPPPQTHTAENHMRAIERQRHVLISMGCRNGEAQLHSAAVTAREQTEEFVKKIDTLQHYMDNLNQNDQEELLCLEGLLEGLWMSDDQRVGIGGYLGFISTMECLSSVSQHFKSLTQQPAMHPILELNRCPKPDIANTWLETGRLAACQSFAVDHRPMPSLVRLLEATAATVRDIQTSSRSRHGRQWREPIQMPPRGQQLVFPQLHKASVHQSWSQIAQDRDYQLPALTELGASELTSVWFPATGPRSWVSRASAGIHSLVLTTNHHQTYGNVPHFLSNTPSWNTLVSLKGAHGIPDDDFIDQMGGGGARTARLQTIEMNLGYPIINSVMNISSVHRFRTSCLAPNATETYPDIHLRLPFHGSAADLAAGLPTAQTLCTQAETVDLFSQATAGQEDHPDLTTLKCAKIKKLTMLPSGGGHPLPPYVLANPASLFPAVESVEVEERDFGGMGFYDGGLGAVLGDLPSLERVTFSSDVWATPHTELCLIPPSVGFFATEGRPLTVAFHVTIGDLQKANSTSHYITWSLYDGEGGEGAGAGAGAERERGLMESGRVSRIEVEISTKAERGFGRASGLSDSRAKEMHRSFAQCVAAALAANASLDCIALTVRPSPRYNLLRVLRDASKGRFGVSPPEGDESWAFEMRRANGGTSSSSSSGKTDKGGLKRKRDTASKAG</sequence>
<accession>A0A0G4EYL6</accession>
<feature type="compositionally biased region" description="Acidic residues" evidence="1">
    <location>
        <begin position="36"/>
        <end position="53"/>
    </location>
</feature>
<feature type="compositionally biased region" description="Low complexity" evidence="1">
    <location>
        <begin position="833"/>
        <end position="842"/>
    </location>
</feature>